<dbReference type="Proteomes" id="UP000028607">
    <property type="component" value="Unassembled WGS sequence"/>
</dbReference>
<evidence type="ECO:0000259" key="10">
    <source>
        <dbReference type="Pfam" id="PF02397"/>
    </source>
</evidence>
<comment type="subcellular location">
    <subcellularLocation>
        <location evidence="1">Cell membrane</location>
    </subcellularLocation>
</comment>
<dbReference type="GO" id="GO:0005886">
    <property type="term" value="C:plasma membrane"/>
    <property type="evidence" value="ECO:0007669"/>
    <property type="project" value="UniProtKB-SubCell"/>
</dbReference>
<evidence type="ECO:0000256" key="9">
    <source>
        <dbReference type="SAM" id="Phobius"/>
    </source>
</evidence>
<dbReference type="PANTHER" id="PTHR30576">
    <property type="entry name" value="COLANIC BIOSYNTHESIS UDP-GLUCOSE LIPID CARRIER TRANSFERASE"/>
    <property type="match status" value="1"/>
</dbReference>
<evidence type="ECO:0000256" key="4">
    <source>
        <dbReference type="ARBA" id="ARBA00022679"/>
    </source>
</evidence>
<feature type="transmembrane region" description="Helical" evidence="9">
    <location>
        <begin position="36"/>
        <end position="57"/>
    </location>
</feature>
<dbReference type="PANTHER" id="PTHR30576:SF4">
    <property type="entry name" value="UNDECAPRENYL-PHOSPHATE GALACTOSE PHOSPHOTRANSFERASE"/>
    <property type="match status" value="1"/>
</dbReference>
<evidence type="ECO:0000256" key="6">
    <source>
        <dbReference type="ARBA" id="ARBA00022989"/>
    </source>
</evidence>
<evidence type="ECO:0000256" key="2">
    <source>
        <dbReference type="ARBA" id="ARBA00006464"/>
    </source>
</evidence>
<reference evidence="11 12" key="2">
    <citation type="journal article" date="2015" name="Antonie Van Leeuwenhoek">
        <title>Thioclava indica sp. nov., isolated from surface seawater of the Indian Ocean.</title>
        <authorList>
            <person name="Liu Y."/>
            <person name="Lai Q."/>
            <person name="Du J."/>
            <person name="Xu H."/>
            <person name="Jiang L."/>
            <person name="Shao Z."/>
        </authorList>
    </citation>
    <scope>NUCLEOTIDE SEQUENCE [LARGE SCALE GENOMIC DNA]</scope>
    <source>
        <strain evidence="11 12">13D2W-2</strain>
    </source>
</reference>
<evidence type="ECO:0000256" key="1">
    <source>
        <dbReference type="ARBA" id="ARBA00004236"/>
    </source>
</evidence>
<comment type="similarity">
    <text evidence="2">Belongs to the bacterial sugar transferase family.</text>
</comment>
<accession>A0A085TUL0</accession>
<keyword evidence="6 9" id="KW-1133">Transmembrane helix</keyword>
<keyword evidence="3" id="KW-1003">Cell membrane</keyword>
<evidence type="ECO:0000256" key="8">
    <source>
        <dbReference type="ARBA" id="ARBA00023169"/>
    </source>
</evidence>
<organism evidence="11 12">
    <name type="scientific">Thioclava atlantica</name>
    <dbReference type="NCBI Taxonomy" id="1317124"/>
    <lineage>
        <taxon>Bacteria</taxon>
        <taxon>Pseudomonadati</taxon>
        <taxon>Pseudomonadota</taxon>
        <taxon>Alphaproteobacteria</taxon>
        <taxon>Rhodobacterales</taxon>
        <taxon>Paracoccaceae</taxon>
        <taxon>Thioclava</taxon>
    </lineage>
</organism>
<keyword evidence="7 9" id="KW-0472">Membrane</keyword>
<name>A0A085TUL0_9RHOB</name>
<evidence type="ECO:0000256" key="5">
    <source>
        <dbReference type="ARBA" id="ARBA00022692"/>
    </source>
</evidence>
<protein>
    <submittedName>
        <fullName evidence="11">Undecaprenyl-phosphate galactosephosphotransferase</fullName>
    </submittedName>
</protein>
<keyword evidence="4 11" id="KW-0808">Transferase</keyword>
<evidence type="ECO:0000313" key="11">
    <source>
        <dbReference type="EMBL" id="KFE34407.1"/>
    </source>
</evidence>
<keyword evidence="8" id="KW-0270">Exopolysaccharide synthesis</keyword>
<dbReference type="EMBL" id="AQRC01000010">
    <property type="protein sequence ID" value="KFE34407.1"/>
    <property type="molecule type" value="Genomic_DNA"/>
</dbReference>
<dbReference type="GO" id="GO:0016780">
    <property type="term" value="F:phosphotransferase activity, for other substituted phosphate groups"/>
    <property type="evidence" value="ECO:0007669"/>
    <property type="project" value="TreeGrafter"/>
</dbReference>
<evidence type="ECO:0000256" key="3">
    <source>
        <dbReference type="ARBA" id="ARBA00022475"/>
    </source>
</evidence>
<keyword evidence="5 9" id="KW-0812">Transmembrane</keyword>
<evidence type="ECO:0000313" key="12">
    <source>
        <dbReference type="Proteomes" id="UP000028607"/>
    </source>
</evidence>
<dbReference type="AlphaFoldDB" id="A0A085TUL0"/>
<dbReference type="InterPro" id="IPR003362">
    <property type="entry name" value="Bact_transf"/>
</dbReference>
<feature type="domain" description="Bacterial sugar transferase" evidence="10">
    <location>
        <begin position="31"/>
        <end position="222"/>
    </location>
</feature>
<comment type="caution">
    <text evidence="11">The sequence shown here is derived from an EMBL/GenBank/DDBJ whole genome shotgun (WGS) entry which is preliminary data.</text>
</comment>
<dbReference type="Pfam" id="PF02397">
    <property type="entry name" value="Bac_transf"/>
    <property type="match status" value="1"/>
</dbReference>
<proteinExistence type="inferred from homology"/>
<dbReference type="GO" id="GO:0000271">
    <property type="term" value="P:polysaccharide biosynthetic process"/>
    <property type="evidence" value="ECO:0007669"/>
    <property type="project" value="UniProtKB-KW"/>
</dbReference>
<dbReference type="PATRIC" id="fig|1317124.6.peg.2565"/>
<sequence length="227" mass="25794">MTNFSTNIDQLGLTKNGALSTEAISYEGLGKRLFDLVAVLLAMPVLLPLIGILAALVRLDGGPAFFAQERIGRGGRRFRCYKLRTMHVDAEEQLARLCAENPEIAEEWEVHQKLQHDPRVTWIGRILRRTSLDELPQFFNVLLGSMSLVGPRPFTVEQEGIYRNAMGMAYFRMRPGITGPWQVMGRSTTTFVARVRFDERYYVGMSLMNDLWLCMKTFGVVLRRTGC</sequence>
<dbReference type="RefSeq" id="WP_081874978.1">
    <property type="nucleotide sequence ID" value="NZ_AQRC01000010.1"/>
</dbReference>
<dbReference type="eggNOG" id="COG2148">
    <property type="taxonomic scope" value="Bacteria"/>
</dbReference>
<dbReference type="OrthoDB" id="9808602at2"/>
<evidence type="ECO:0000256" key="7">
    <source>
        <dbReference type="ARBA" id="ARBA00023136"/>
    </source>
</evidence>
<dbReference type="STRING" id="1317124.DW2_12680"/>
<keyword evidence="12" id="KW-1185">Reference proteome</keyword>
<gene>
    <name evidence="11" type="ORF">DW2_12680</name>
</gene>
<reference evidence="12" key="1">
    <citation type="submission" date="2013-04" db="EMBL/GenBank/DDBJ databases">
        <title>Thioclava sp. 13D2W-2 Genome Sequencing.</title>
        <authorList>
            <person name="Lai Q."/>
            <person name="Li G."/>
            <person name="Shao Z."/>
        </authorList>
    </citation>
    <scope>NUCLEOTIDE SEQUENCE [LARGE SCALE GENOMIC DNA]</scope>
    <source>
        <strain evidence="12">13D2W-2</strain>
    </source>
</reference>